<accession>A0A2L2XDZ3</accession>
<dbReference type="EMBL" id="BFAV01000130">
    <property type="protein sequence ID" value="GBF34244.1"/>
    <property type="molecule type" value="Genomic_DNA"/>
</dbReference>
<dbReference type="InterPro" id="IPR027417">
    <property type="entry name" value="P-loop_NTPase"/>
</dbReference>
<sequence length="251" mass="27744">MKKIVIAGRNDSGKSTIVGELYRGLKAKEYQPLAVGSGIQDEKPYLHKGIDVTYLTVAVPEPGMDVVSDVERVIRSHVNQIQEKNRLIQHARRALEELNKVRSVLELGNLSQRDIPDISTLPDVVLIEAVGINDGYKSAECRNLADILVSVIPAGIKGEIIMEQGSILLDEADIIVVTKIDETPRDVSNTTIKLLQRIYRHKPIIPAVATQGIHMELVLEEVVKRLNEPVFLLDNAQPQAKVVISKEKGTV</sequence>
<name>A0A2L2XDZ3_9FIRM</name>
<gene>
    <name evidence="1" type="ORF">DCCM_3356</name>
</gene>
<dbReference type="RefSeq" id="WP_104372528.1">
    <property type="nucleotide sequence ID" value="NZ_BFAV01000130.1"/>
</dbReference>
<organism evidence="1 2">
    <name type="scientific">Desulfocucumis palustris</name>
    <dbReference type="NCBI Taxonomy" id="1898651"/>
    <lineage>
        <taxon>Bacteria</taxon>
        <taxon>Bacillati</taxon>
        <taxon>Bacillota</taxon>
        <taxon>Clostridia</taxon>
        <taxon>Eubacteriales</taxon>
        <taxon>Desulfocucumaceae</taxon>
        <taxon>Desulfocucumis</taxon>
    </lineage>
</organism>
<reference evidence="2" key="1">
    <citation type="submission" date="2018-02" db="EMBL/GenBank/DDBJ databases">
        <title>Genome sequence of Desulfocucumis palustris strain NAW-5.</title>
        <authorList>
            <person name="Watanabe M."/>
            <person name="Kojima H."/>
            <person name="Fukui M."/>
        </authorList>
    </citation>
    <scope>NUCLEOTIDE SEQUENCE [LARGE SCALE GENOMIC DNA]</scope>
    <source>
        <strain evidence="2">NAW-5</strain>
    </source>
</reference>
<dbReference type="Gene3D" id="3.40.50.300">
    <property type="entry name" value="P-loop containing nucleotide triphosphate hydrolases"/>
    <property type="match status" value="1"/>
</dbReference>
<evidence type="ECO:0000313" key="2">
    <source>
        <dbReference type="Proteomes" id="UP000239549"/>
    </source>
</evidence>
<protein>
    <submittedName>
        <fullName evidence="1">Uncharacterized protein</fullName>
    </submittedName>
</protein>
<dbReference type="SUPFAM" id="SSF52540">
    <property type="entry name" value="P-loop containing nucleoside triphosphate hydrolases"/>
    <property type="match status" value="1"/>
</dbReference>
<dbReference type="OrthoDB" id="1785622at2"/>
<evidence type="ECO:0000313" key="1">
    <source>
        <dbReference type="EMBL" id="GBF34244.1"/>
    </source>
</evidence>
<proteinExistence type="predicted"/>
<keyword evidence="2" id="KW-1185">Reference proteome</keyword>
<dbReference type="AlphaFoldDB" id="A0A2L2XDZ3"/>
<dbReference type="Proteomes" id="UP000239549">
    <property type="component" value="Unassembled WGS sequence"/>
</dbReference>
<comment type="caution">
    <text evidence="1">The sequence shown here is derived from an EMBL/GenBank/DDBJ whole genome shotgun (WGS) entry which is preliminary data.</text>
</comment>